<dbReference type="InterPro" id="IPR008179">
    <property type="entry name" value="HisE"/>
</dbReference>
<evidence type="ECO:0000256" key="5">
    <source>
        <dbReference type="ARBA" id="ARBA00022605"/>
    </source>
</evidence>
<evidence type="ECO:0000256" key="3">
    <source>
        <dbReference type="ARBA" id="ARBA00012414"/>
    </source>
</evidence>
<dbReference type="PANTHER" id="PTHR42945:SF1">
    <property type="entry name" value="HISTIDINE BIOSYNTHESIS BIFUNCTIONAL PROTEIN HIS7"/>
    <property type="match status" value="1"/>
</dbReference>
<dbReference type="Proteomes" id="UP000278327">
    <property type="component" value="Unassembled WGS sequence"/>
</dbReference>
<protein>
    <recommendedName>
        <fullName evidence="4">Phosphoribosyl-ATP pyrophosphatase</fullName>
        <ecNumber evidence="3">3.6.1.31</ecNumber>
    </recommendedName>
</protein>
<reference evidence="10 11" key="1">
    <citation type="journal article" date="2019" name="Microbiol. Resour. Announc.">
        <title>Draft Genome Sequences of Type Strains of Gordonibacter faecihominis, Paraeggerthella hongkongensis, Parvibacter caecicola,Slackia equolifaciens, Slackia faecicanis, and Slackia isoflavoniconvertens.</title>
        <authorList>
            <person name="Danylec N."/>
            <person name="Stoll D.A."/>
            <person name="Dotsch A."/>
            <person name="Huch M."/>
        </authorList>
    </citation>
    <scope>NUCLEOTIDE SEQUENCE [LARGE SCALE GENOMIC DNA]</scope>
    <source>
        <strain evidence="10 11">DSM 18785</strain>
    </source>
</reference>
<evidence type="ECO:0000256" key="8">
    <source>
        <dbReference type="ARBA" id="ARBA00022840"/>
    </source>
</evidence>
<organism evidence="10 11">
    <name type="scientific">Adlercreutzia equolifaciens subsp. celatus DSM 18785</name>
    <dbReference type="NCBI Taxonomy" id="1121021"/>
    <lineage>
        <taxon>Bacteria</taxon>
        <taxon>Bacillati</taxon>
        <taxon>Actinomycetota</taxon>
        <taxon>Coriobacteriia</taxon>
        <taxon>Eggerthellales</taxon>
        <taxon>Eggerthellaceae</taxon>
        <taxon>Adlercreutzia</taxon>
    </lineage>
</organism>
<dbReference type="AlphaFoldDB" id="A0A3N0AS84"/>
<evidence type="ECO:0000313" key="11">
    <source>
        <dbReference type="Proteomes" id="UP000278327"/>
    </source>
</evidence>
<proteinExistence type="predicted"/>
<dbReference type="EC" id="3.6.1.31" evidence="3"/>
<evidence type="ECO:0000256" key="6">
    <source>
        <dbReference type="ARBA" id="ARBA00022741"/>
    </source>
</evidence>
<dbReference type="Gene3D" id="1.10.287.1080">
    <property type="entry name" value="MazG-like"/>
    <property type="match status" value="1"/>
</dbReference>
<evidence type="ECO:0000256" key="2">
    <source>
        <dbReference type="ARBA" id="ARBA00005204"/>
    </source>
</evidence>
<dbReference type="GO" id="GO:0005524">
    <property type="term" value="F:ATP binding"/>
    <property type="evidence" value="ECO:0007669"/>
    <property type="project" value="UniProtKB-KW"/>
</dbReference>
<dbReference type="CDD" id="cd11534">
    <property type="entry name" value="NTP-PPase_HisIE_like"/>
    <property type="match status" value="1"/>
</dbReference>
<keyword evidence="9" id="KW-0368">Histidine biosynthesis</keyword>
<name>A0A3N0AS84_9ACTN</name>
<evidence type="ECO:0000313" key="10">
    <source>
        <dbReference type="EMBL" id="RNL37751.1"/>
    </source>
</evidence>
<evidence type="ECO:0000256" key="9">
    <source>
        <dbReference type="ARBA" id="ARBA00023102"/>
    </source>
</evidence>
<comment type="caution">
    <text evidence="10">The sequence shown here is derived from an EMBL/GenBank/DDBJ whole genome shotgun (WGS) entry which is preliminary data.</text>
</comment>
<evidence type="ECO:0000256" key="7">
    <source>
        <dbReference type="ARBA" id="ARBA00022801"/>
    </source>
</evidence>
<dbReference type="PANTHER" id="PTHR42945">
    <property type="entry name" value="HISTIDINE BIOSYNTHESIS BIFUNCTIONAL PROTEIN"/>
    <property type="match status" value="1"/>
</dbReference>
<dbReference type="GO" id="GO:0004636">
    <property type="term" value="F:phosphoribosyl-ATP diphosphatase activity"/>
    <property type="evidence" value="ECO:0007669"/>
    <property type="project" value="UniProtKB-EC"/>
</dbReference>
<keyword evidence="11" id="KW-1185">Reference proteome</keyword>
<dbReference type="Pfam" id="PF01503">
    <property type="entry name" value="PRA-PH"/>
    <property type="match status" value="1"/>
</dbReference>
<keyword evidence="6" id="KW-0547">Nucleotide-binding</keyword>
<sequence length="178" mass="18832">MVNKTFIPEGEAVPASQIGATLEALAATIAARRDADEASYTYRLLTGNVDDVLKKVMEESGEVALAAKDVEGWATSSLAAAVALEAASAGAGDAASDAEATDEGAGAPLSVQLPPEYGEAVDHLRYEAADVVYHLLVVLERYGITLDEFAAELNNRMTEGERPRGAVRLHDEFVRRGK</sequence>
<keyword evidence="8" id="KW-0067">ATP-binding</keyword>
<comment type="pathway">
    <text evidence="2">Amino-acid biosynthesis; L-histidine biosynthesis; L-histidine from 5-phospho-alpha-D-ribose 1-diphosphate: step 2/9.</text>
</comment>
<dbReference type="EMBL" id="QICA01000010">
    <property type="protein sequence ID" value="RNL37751.1"/>
    <property type="molecule type" value="Genomic_DNA"/>
</dbReference>
<dbReference type="GO" id="GO:0000105">
    <property type="term" value="P:L-histidine biosynthetic process"/>
    <property type="evidence" value="ECO:0007669"/>
    <property type="project" value="UniProtKB-UniPathway"/>
</dbReference>
<accession>A0A3N0AS84</accession>
<dbReference type="InterPro" id="IPR021130">
    <property type="entry name" value="PRib-ATP_PPHydrolase-like"/>
</dbReference>
<comment type="catalytic activity">
    <reaction evidence="1">
        <text>1-(5-phospho-beta-D-ribosyl)-ATP + H2O = 1-(5-phospho-beta-D-ribosyl)-5'-AMP + diphosphate + H(+)</text>
        <dbReference type="Rhea" id="RHEA:22828"/>
        <dbReference type="ChEBI" id="CHEBI:15377"/>
        <dbReference type="ChEBI" id="CHEBI:15378"/>
        <dbReference type="ChEBI" id="CHEBI:33019"/>
        <dbReference type="ChEBI" id="CHEBI:59457"/>
        <dbReference type="ChEBI" id="CHEBI:73183"/>
        <dbReference type="EC" id="3.6.1.31"/>
    </reaction>
</comment>
<evidence type="ECO:0000256" key="4">
    <source>
        <dbReference type="ARBA" id="ARBA00013336"/>
    </source>
</evidence>
<dbReference type="RefSeq" id="WP_117284207.1">
    <property type="nucleotide sequence ID" value="NZ_JAMTCE010000013.1"/>
</dbReference>
<gene>
    <name evidence="10" type="ORF">DMP10_07105</name>
</gene>
<keyword evidence="5" id="KW-0028">Amino-acid biosynthesis</keyword>
<dbReference type="SUPFAM" id="SSF101386">
    <property type="entry name" value="all-alpha NTP pyrophosphatases"/>
    <property type="match status" value="1"/>
</dbReference>
<keyword evidence="7" id="KW-0378">Hydrolase</keyword>
<dbReference type="UniPathway" id="UPA00031">
    <property type="reaction ID" value="UER00007"/>
</dbReference>
<evidence type="ECO:0000256" key="1">
    <source>
        <dbReference type="ARBA" id="ARBA00001460"/>
    </source>
</evidence>